<dbReference type="EMBL" id="BK016018">
    <property type="protein sequence ID" value="DAF89938.1"/>
    <property type="molecule type" value="Genomic_DNA"/>
</dbReference>
<sequence length="60" mass="6613">MYPHALIGAWNQLFTCCSLCAAMYGASAFSFPANLCRFGRATVRLNTRLPRLWSGGAWKG</sequence>
<name>A0A8S5U658_9CAUD</name>
<proteinExistence type="predicted"/>
<evidence type="ECO:0000313" key="1">
    <source>
        <dbReference type="EMBL" id="DAF89938.1"/>
    </source>
</evidence>
<accession>A0A8S5U658</accession>
<reference evidence="1" key="1">
    <citation type="journal article" date="2021" name="Proc. Natl. Acad. Sci. U.S.A.">
        <title>A Catalog of Tens of Thousands of Viruses from Human Metagenomes Reveals Hidden Associations with Chronic Diseases.</title>
        <authorList>
            <person name="Tisza M.J."/>
            <person name="Buck C.B."/>
        </authorList>
    </citation>
    <scope>NUCLEOTIDE SEQUENCE</scope>
    <source>
        <strain evidence="1">CtwHj1</strain>
    </source>
</reference>
<protein>
    <submittedName>
        <fullName evidence="1">Uncharacterized protein</fullName>
    </submittedName>
</protein>
<organism evidence="1">
    <name type="scientific">Siphoviridae sp. ctwHj1</name>
    <dbReference type="NCBI Taxonomy" id="2825727"/>
    <lineage>
        <taxon>Viruses</taxon>
        <taxon>Duplodnaviria</taxon>
        <taxon>Heunggongvirae</taxon>
        <taxon>Uroviricota</taxon>
        <taxon>Caudoviricetes</taxon>
    </lineage>
</organism>